<dbReference type="GO" id="GO:0020037">
    <property type="term" value="F:heme binding"/>
    <property type="evidence" value="ECO:0007669"/>
    <property type="project" value="InterPro"/>
</dbReference>
<sequence length="389" mass="43486">MANHISVVIPQDSRTYIHWDADGVETVPPSEAKDIPAVVEELRNIQRAYFDKTGRCYSGLHATTTHEVVKGTFVVPSHLPAHLRQSDLFANEGVYPVACRYYTSEQSAPGRDHDDDDYVGRSIGGFDLKIFGVRGVKFPDGPRLPIQDLSLSSNSAAINLADAKTARAILDDLRSQHADDLSEVYRALETLQLDDDAVPSSPVSSKTFNRVRPYTSQTASRFGKYIARYRLVPTDLTKRKLEDEALKPQDDQADANSGDAGDVDALIDERLRKFHSRNDVEYELQVQLCEDLEQQPVEDIGGAGWDEEKFPFQTVAKLVIPRQEGTHDPKRLRFWDERVRINPWNGLVLLQPLGGASRLQRVVYPASDLMKSGLTGQKSMNVLSITEIP</sequence>
<dbReference type="AlphaFoldDB" id="A0A0B7KA77"/>
<gene>
    <name evidence="1" type="ORF">BN869_000007689_1</name>
</gene>
<organism evidence="1">
    <name type="scientific">Bionectria ochroleuca</name>
    <name type="common">Gliocladium roseum</name>
    <dbReference type="NCBI Taxonomy" id="29856"/>
    <lineage>
        <taxon>Eukaryota</taxon>
        <taxon>Fungi</taxon>
        <taxon>Dikarya</taxon>
        <taxon>Ascomycota</taxon>
        <taxon>Pezizomycotina</taxon>
        <taxon>Sordariomycetes</taxon>
        <taxon>Hypocreomycetidae</taxon>
        <taxon>Hypocreales</taxon>
        <taxon>Bionectriaceae</taxon>
        <taxon>Clonostachys</taxon>
    </lineage>
</organism>
<dbReference type="PANTHER" id="PTHR36195">
    <property type="entry name" value="DOMAIN PROTEIN, PUTATIVE (AFU_ORTHOLOGUE AFUA_5G01990)-RELATED-RELATED"/>
    <property type="match status" value="1"/>
</dbReference>
<evidence type="ECO:0000313" key="1">
    <source>
        <dbReference type="EMBL" id="CEO51631.1"/>
    </source>
</evidence>
<accession>A0A0B7KA77</accession>
<dbReference type="Gene3D" id="2.40.180.10">
    <property type="entry name" value="Catalase core domain"/>
    <property type="match status" value="1"/>
</dbReference>
<dbReference type="PANTHER" id="PTHR36195:SF4">
    <property type="entry name" value="DOMAIN PROTEIN, PUTATIVE (AFU_ORTHOLOGUE AFUA_5G01990)-RELATED"/>
    <property type="match status" value="1"/>
</dbReference>
<name>A0A0B7KA77_BIOOC</name>
<proteinExistence type="predicted"/>
<dbReference type="InterPro" id="IPR020835">
    <property type="entry name" value="Catalase_sf"/>
</dbReference>
<reference evidence="1" key="1">
    <citation type="submission" date="2015-01" db="EMBL/GenBank/DDBJ databases">
        <authorList>
            <person name="Durling Mikael"/>
        </authorList>
    </citation>
    <scope>NUCLEOTIDE SEQUENCE</scope>
</reference>
<dbReference type="SUPFAM" id="SSF56634">
    <property type="entry name" value="Heme-dependent catalase-like"/>
    <property type="match status" value="1"/>
</dbReference>
<dbReference type="EMBL" id="CDPU01000024">
    <property type="protein sequence ID" value="CEO51631.1"/>
    <property type="molecule type" value="Genomic_DNA"/>
</dbReference>
<protein>
    <submittedName>
        <fullName evidence="1">Uncharacterized protein</fullName>
    </submittedName>
</protein>